<protein>
    <submittedName>
        <fullName evidence="1">Uncharacterized protein</fullName>
    </submittedName>
</protein>
<reference evidence="1" key="1">
    <citation type="submission" date="2020-05" db="EMBL/GenBank/DDBJ databases">
        <authorList>
            <person name="Chiriac C."/>
            <person name="Salcher M."/>
            <person name="Ghai R."/>
            <person name="Kavagutti S V."/>
        </authorList>
    </citation>
    <scope>NUCLEOTIDE SEQUENCE</scope>
</reference>
<evidence type="ECO:0000313" key="2">
    <source>
        <dbReference type="EMBL" id="CAB4221059.1"/>
    </source>
</evidence>
<gene>
    <name evidence="1" type="ORF">UFOVP1033_149</name>
    <name evidence="2" type="ORF">UFOVP1631_149</name>
</gene>
<organism evidence="1">
    <name type="scientific">uncultured Caudovirales phage</name>
    <dbReference type="NCBI Taxonomy" id="2100421"/>
    <lineage>
        <taxon>Viruses</taxon>
        <taxon>Duplodnaviria</taxon>
        <taxon>Heunggongvirae</taxon>
        <taxon>Uroviricota</taxon>
        <taxon>Caudoviricetes</taxon>
        <taxon>Peduoviridae</taxon>
        <taxon>Maltschvirus</taxon>
        <taxon>Maltschvirus maltsch</taxon>
    </lineage>
</organism>
<dbReference type="EMBL" id="LR796981">
    <property type="protein sequence ID" value="CAB4179516.1"/>
    <property type="molecule type" value="Genomic_DNA"/>
</dbReference>
<sequence length="45" mass="5178">MFTIGKHISTWQRYQSDADLNEVVMGAEAFHAIAKELQRRSQSLL</sequence>
<name>A0A6J5QAQ7_9CAUD</name>
<accession>A0A6J5QAQ7</accession>
<evidence type="ECO:0000313" key="1">
    <source>
        <dbReference type="EMBL" id="CAB4179516.1"/>
    </source>
</evidence>
<dbReference type="EMBL" id="LR797501">
    <property type="protein sequence ID" value="CAB4221059.1"/>
    <property type="molecule type" value="Genomic_DNA"/>
</dbReference>
<proteinExistence type="predicted"/>